<dbReference type="EMBL" id="CP080590">
    <property type="protein sequence ID" value="QYO78326.1"/>
    <property type="molecule type" value="Genomic_DNA"/>
</dbReference>
<evidence type="ECO:0000313" key="4">
    <source>
        <dbReference type="EMBL" id="QYO78326.1"/>
    </source>
</evidence>
<dbReference type="Proteomes" id="UP000825799">
    <property type="component" value="Chromosome"/>
</dbReference>
<dbReference type="Pfam" id="PF00011">
    <property type="entry name" value="HSP20"/>
    <property type="match status" value="1"/>
</dbReference>
<evidence type="ECO:0000256" key="1">
    <source>
        <dbReference type="PROSITE-ProRule" id="PRU00285"/>
    </source>
</evidence>
<dbReference type="Gene3D" id="2.60.40.790">
    <property type="match status" value="1"/>
</dbReference>
<dbReference type="CDD" id="cd06464">
    <property type="entry name" value="ACD_sHsps-like"/>
    <property type="match status" value="1"/>
</dbReference>
<accession>A0ABX8WHY7</accession>
<dbReference type="PROSITE" id="PS01031">
    <property type="entry name" value="SHSP"/>
    <property type="match status" value="1"/>
</dbReference>
<evidence type="ECO:0000256" key="2">
    <source>
        <dbReference type="RuleBase" id="RU003616"/>
    </source>
</evidence>
<keyword evidence="5" id="KW-1185">Reference proteome</keyword>
<feature type="domain" description="SHSP" evidence="3">
    <location>
        <begin position="64"/>
        <end position="178"/>
    </location>
</feature>
<dbReference type="RefSeq" id="WP_220306805.1">
    <property type="nucleotide sequence ID" value="NZ_CP080590.1"/>
</dbReference>
<protein>
    <submittedName>
        <fullName evidence="4">Hsp20/alpha crystallin family protein</fullName>
    </submittedName>
</protein>
<reference evidence="4 5" key="1">
    <citation type="submission" date="2021-08" db="EMBL/GenBank/DDBJ databases">
        <title>Devosia salina sp. nov., isolated from the South China Sea sediment.</title>
        <authorList>
            <person name="Zhou Z."/>
        </authorList>
    </citation>
    <scope>NUCLEOTIDE SEQUENCE [LARGE SCALE GENOMIC DNA]</scope>
    <source>
        <strain evidence="4 5">SCS-3</strain>
    </source>
</reference>
<comment type="similarity">
    <text evidence="1 2">Belongs to the small heat shock protein (HSP20) family.</text>
</comment>
<evidence type="ECO:0000259" key="3">
    <source>
        <dbReference type="PROSITE" id="PS01031"/>
    </source>
</evidence>
<evidence type="ECO:0000313" key="5">
    <source>
        <dbReference type="Proteomes" id="UP000825799"/>
    </source>
</evidence>
<dbReference type="InterPro" id="IPR031107">
    <property type="entry name" value="Small_HSP"/>
</dbReference>
<dbReference type="InterPro" id="IPR002068">
    <property type="entry name" value="A-crystallin/Hsp20_dom"/>
</dbReference>
<organism evidence="4 5">
    <name type="scientific">Devosia salina</name>
    <dbReference type="NCBI Taxonomy" id="2860336"/>
    <lineage>
        <taxon>Bacteria</taxon>
        <taxon>Pseudomonadati</taxon>
        <taxon>Pseudomonadota</taxon>
        <taxon>Alphaproteobacteria</taxon>
        <taxon>Hyphomicrobiales</taxon>
        <taxon>Devosiaceae</taxon>
        <taxon>Devosia</taxon>
    </lineage>
</organism>
<name>A0ABX8WHY7_9HYPH</name>
<dbReference type="SUPFAM" id="SSF49764">
    <property type="entry name" value="HSP20-like chaperones"/>
    <property type="match status" value="1"/>
</dbReference>
<dbReference type="PANTHER" id="PTHR11527">
    <property type="entry name" value="HEAT-SHOCK PROTEIN 20 FAMILY MEMBER"/>
    <property type="match status" value="1"/>
</dbReference>
<dbReference type="InterPro" id="IPR008978">
    <property type="entry name" value="HSP20-like_chaperone"/>
</dbReference>
<proteinExistence type="inferred from homology"/>
<gene>
    <name evidence="4" type="ORF">K1X15_07190</name>
</gene>
<sequence length="178" mass="20253">MSDTPTKLPIRNERKVPTRAEPANWRPFEALRQEVDRLFDDFYRNDWLRPFRAPPAGAPASIGRSFEWSAPAVDIVEQDKAFEITAELPGLDEKNIEVVMRNGNIAIRGEKRDEKEEKSGDYYLRERQFGSFERTFALPDGVDADKIEARFSKGVLTVTLPKSAEAQKPEQKVTVKAA</sequence>